<evidence type="ECO:0000313" key="3">
    <source>
        <dbReference type="EMBL" id="PRX48993.1"/>
    </source>
</evidence>
<feature type="compositionally biased region" description="Gly residues" evidence="1">
    <location>
        <begin position="212"/>
        <end position="221"/>
    </location>
</feature>
<dbReference type="AlphaFoldDB" id="A0A2T0LXZ5"/>
<sequence>MCGRLRDMKQLPFPLRVAAGLAVTTAERVRELPKQLTGLPVTVASQVLQASMRVQQHVTELAIKGDDALSMLRPVEESPSWATFDEDIEPDLSGPATPAEPVPTAGPPASVTPIDSAFDTSRAHGFPGSSNGRPVPPSLGEPAAEDPWAEEERALAEDHADGEFDSPDGTPAGSAAPDVLPESAQELDGPEPAGPAAASEPSTFDTPREPGGPAGAPGGLTGYDELTLPQVRARLRRLSLADLEEILAYERAHANRPSFVGMLTRRIGNVRSAGSGSEDQPEQ</sequence>
<dbReference type="NCBIfam" id="NF033649">
    <property type="entry name" value="LipDrop_Rv1109c"/>
    <property type="match status" value="1"/>
</dbReference>
<feature type="compositionally biased region" description="Low complexity" evidence="1">
    <location>
        <begin position="190"/>
        <end position="202"/>
    </location>
</feature>
<dbReference type="Pfam" id="PF26450">
    <property type="entry name" value="DUF8129"/>
    <property type="match status" value="1"/>
</dbReference>
<evidence type="ECO:0000256" key="1">
    <source>
        <dbReference type="SAM" id="MobiDB-lite"/>
    </source>
</evidence>
<feature type="region of interest" description="Disordered" evidence="1">
    <location>
        <begin position="77"/>
        <end position="224"/>
    </location>
</feature>
<dbReference type="EMBL" id="PVNH01000003">
    <property type="protein sequence ID" value="PRX48993.1"/>
    <property type="molecule type" value="Genomic_DNA"/>
</dbReference>
<name>A0A2T0LXZ5_9PSEU</name>
<accession>A0A2T0LXZ5</accession>
<evidence type="ECO:0000313" key="4">
    <source>
        <dbReference type="Proteomes" id="UP000238362"/>
    </source>
</evidence>
<reference evidence="3 4" key="1">
    <citation type="submission" date="2018-03" db="EMBL/GenBank/DDBJ databases">
        <title>Genomic Encyclopedia of Type Strains, Phase III (KMG-III): the genomes of soil and plant-associated and newly described type strains.</title>
        <authorList>
            <person name="Whitman W."/>
        </authorList>
    </citation>
    <scope>NUCLEOTIDE SEQUENCE [LARGE SCALE GENOMIC DNA]</scope>
    <source>
        <strain evidence="3 4">CGMCC 4.7125</strain>
    </source>
</reference>
<protein>
    <recommendedName>
        <fullName evidence="2">DUF8129 domain-containing protein</fullName>
    </recommendedName>
</protein>
<evidence type="ECO:0000259" key="2">
    <source>
        <dbReference type="Pfam" id="PF26450"/>
    </source>
</evidence>
<dbReference type="Proteomes" id="UP000238362">
    <property type="component" value="Unassembled WGS sequence"/>
</dbReference>
<gene>
    <name evidence="3" type="ORF">B0I33_10325</name>
</gene>
<organism evidence="3 4">
    <name type="scientific">Prauserella shujinwangii</name>
    <dbReference type="NCBI Taxonomy" id="1453103"/>
    <lineage>
        <taxon>Bacteria</taxon>
        <taxon>Bacillati</taxon>
        <taxon>Actinomycetota</taxon>
        <taxon>Actinomycetes</taxon>
        <taxon>Pseudonocardiales</taxon>
        <taxon>Pseudonocardiaceae</taxon>
        <taxon>Prauserella</taxon>
    </lineage>
</organism>
<feature type="compositionally biased region" description="Basic and acidic residues" evidence="1">
    <location>
        <begin position="150"/>
        <end position="162"/>
    </location>
</feature>
<feature type="domain" description="DUF8129" evidence="2">
    <location>
        <begin position="231"/>
        <end position="266"/>
    </location>
</feature>
<keyword evidence="4" id="KW-1185">Reference proteome</keyword>
<dbReference type="InterPro" id="IPR047728">
    <property type="entry name" value="LipDrop-assoc"/>
</dbReference>
<comment type="caution">
    <text evidence="3">The sequence shown here is derived from an EMBL/GenBank/DDBJ whole genome shotgun (WGS) entry which is preliminary data.</text>
</comment>
<proteinExistence type="predicted"/>
<dbReference type="InterPro" id="IPR058442">
    <property type="entry name" value="DUF8129"/>
</dbReference>